<accession>A0A450VYX8</accession>
<reference evidence="1" key="1">
    <citation type="submission" date="2019-02" db="EMBL/GenBank/DDBJ databases">
        <authorList>
            <person name="Gruber-Vodicka R. H."/>
            <person name="Seah K. B. B."/>
        </authorList>
    </citation>
    <scope>NUCLEOTIDE SEQUENCE</scope>
    <source>
        <strain evidence="1">BECK_SA2B12</strain>
    </source>
</reference>
<protein>
    <submittedName>
        <fullName evidence="1">Uncharacterized protein</fullName>
    </submittedName>
</protein>
<name>A0A450VYX8_9GAMM</name>
<gene>
    <name evidence="1" type="ORF">BECKH772C_GA0070978_106632</name>
</gene>
<organism evidence="1">
    <name type="scientific">Candidatus Kentrum eta</name>
    <dbReference type="NCBI Taxonomy" id="2126337"/>
    <lineage>
        <taxon>Bacteria</taxon>
        <taxon>Pseudomonadati</taxon>
        <taxon>Pseudomonadota</taxon>
        <taxon>Gammaproteobacteria</taxon>
        <taxon>Candidatus Kentrum</taxon>
    </lineage>
</organism>
<dbReference type="AlphaFoldDB" id="A0A450VYX8"/>
<sequence>MNGFADCFGIGGIVLVRLHERFDELCGHEMNGMVHLCKNSIPVMSTATCLHADYAGRKVGDERV</sequence>
<dbReference type="EMBL" id="CAADFJ010000663">
    <property type="protein sequence ID" value="VFK09955.1"/>
    <property type="molecule type" value="Genomic_DNA"/>
</dbReference>
<proteinExistence type="predicted"/>
<evidence type="ECO:0000313" key="1">
    <source>
        <dbReference type="EMBL" id="VFK09955.1"/>
    </source>
</evidence>